<dbReference type="InterPro" id="IPR005804">
    <property type="entry name" value="FA_desaturase_dom"/>
</dbReference>
<keyword evidence="1" id="KW-0812">Transmembrane</keyword>
<name>R0ES54_CAUVI</name>
<keyword evidence="1" id="KW-1133">Transmembrane helix</keyword>
<reference evidence="3 4" key="1">
    <citation type="journal article" date="2013" name="Genome Announc.">
        <title>Draft Genome Sequence for Caulobacter sp. Strain OR37, a Bacterium Tolerant to Heavy Metals.</title>
        <authorList>
            <person name="Utturkar S.M."/>
            <person name="Bollmann A."/>
            <person name="Brzoska R.M."/>
            <person name="Klingeman D.M."/>
            <person name="Epstein S.E."/>
            <person name="Palumbo A.V."/>
            <person name="Brown S.D."/>
        </authorList>
    </citation>
    <scope>NUCLEOTIDE SEQUENCE [LARGE SCALE GENOMIC DNA]</scope>
    <source>
        <strain evidence="3 4">OR37</strain>
    </source>
</reference>
<feature type="transmembrane region" description="Helical" evidence="1">
    <location>
        <begin position="185"/>
        <end position="212"/>
    </location>
</feature>
<dbReference type="RefSeq" id="WP_004615376.1">
    <property type="nucleotide sequence ID" value="NZ_APMP01000001.1"/>
</dbReference>
<organism evidence="3 4">
    <name type="scientific">Caulobacter vibrioides OR37</name>
    <dbReference type="NCBI Taxonomy" id="1292034"/>
    <lineage>
        <taxon>Bacteria</taxon>
        <taxon>Pseudomonadati</taxon>
        <taxon>Pseudomonadota</taxon>
        <taxon>Alphaproteobacteria</taxon>
        <taxon>Caulobacterales</taxon>
        <taxon>Caulobacteraceae</taxon>
        <taxon>Caulobacter</taxon>
    </lineage>
</organism>
<feature type="transmembrane region" description="Helical" evidence="1">
    <location>
        <begin position="22"/>
        <end position="48"/>
    </location>
</feature>
<dbReference type="AlphaFoldDB" id="R0ES54"/>
<dbReference type="PATRIC" id="fig|1292034.3.peg.311"/>
<evidence type="ECO:0000313" key="3">
    <source>
        <dbReference type="EMBL" id="ENZ83807.1"/>
    </source>
</evidence>
<proteinExistence type="predicted"/>
<dbReference type="STRING" id="1292034.OR37_00314"/>
<evidence type="ECO:0000313" key="4">
    <source>
        <dbReference type="Proteomes" id="UP000013063"/>
    </source>
</evidence>
<dbReference type="EMBL" id="APMP01000001">
    <property type="protein sequence ID" value="ENZ83807.1"/>
    <property type="molecule type" value="Genomic_DNA"/>
</dbReference>
<evidence type="ECO:0000256" key="1">
    <source>
        <dbReference type="SAM" id="Phobius"/>
    </source>
</evidence>
<dbReference type="eggNOG" id="COG3239">
    <property type="taxonomic scope" value="Bacteria"/>
</dbReference>
<comment type="caution">
    <text evidence="3">The sequence shown here is derived from an EMBL/GenBank/DDBJ whole genome shotgun (WGS) entry which is preliminary data.</text>
</comment>
<evidence type="ECO:0000259" key="2">
    <source>
        <dbReference type="Pfam" id="PF00487"/>
    </source>
</evidence>
<dbReference type="CDD" id="cd01060">
    <property type="entry name" value="Membrane-FADS-like"/>
    <property type="match status" value="1"/>
</dbReference>
<dbReference type="GO" id="GO:0006629">
    <property type="term" value="P:lipid metabolic process"/>
    <property type="evidence" value="ECO:0007669"/>
    <property type="project" value="InterPro"/>
</dbReference>
<dbReference type="Proteomes" id="UP000013063">
    <property type="component" value="Unassembled WGS sequence"/>
</dbReference>
<feature type="transmembrane region" description="Helical" evidence="1">
    <location>
        <begin position="54"/>
        <end position="73"/>
    </location>
</feature>
<feature type="domain" description="Fatty acid desaturase" evidence="2">
    <location>
        <begin position="55"/>
        <end position="287"/>
    </location>
</feature>
<protein>
    <recommendedName>
        <fullName evidence="2">Fatty acid desaturase domain-containing protein</fullName>
    </recommendedName>
</protein>
<keyword evidence="1" id="KW-0472">Membrane</keyword>
<keyword evidence="4" id="KW-1185">Reference proteome</keyword>
<dbReference type="OrthoDB" id="634389at2"/>
<gene>
    <name evidence="3" type="ORF">OR37_00314</name>
</gene>
<dbReference type="Pfam" id="PF00487">
    <property type="entry name" value="FA_desaturase"/>
    <property type="match status" value="1"/>
</dbReference>
<accession>R0ES54</accession>
<sequence precursor="true">MTDAANPINPSDFRLPKRKTGVMAYTLVDLIPVAAAFAHLAFIVWTVAGFAHRPWWGNLICGAVYALAISWNVNGISHNFLHTPYFRSKALNRAFSLLESVAIGFSQTFYTWVHLRHHEGNSDRPDEKGETRDWLSIYRHGKDGRPESVWSYVFLGFFRDSGGSVYDALKSRGREDDANWGRVEIGAAVAFAIGMAVIDWRAVLMLLPFYYLGECLSQLNGYYEHLNANPDTPLAWGVSSYEPVYNLTWFNNGHHAEHHYRPAVHWTRLPAMRRALRDEQAAKGVHVIGTPHALGFLARSNRQGTVR</sequence>